<name>A0A0K1QDZ1_9BACT</name>
<reference evidence="2 3" key="1">
    <citation type="submission" date="2015-08" db="EMBL/GenBank/DDBJ databases">
        <authorList>
            <person name="Babu N.S."/>
            <person name="Beckwith C.J."/>
            <person name="Beseler K.G."/>
            <person name="Brison A."/>
            <person name="Carone J.V."/>
            <person name="Caskin T.P."/>
            <person name="Diamond M."/>
            <person name="Durham M.E."/>
            <person name="Foxe J.M."/>
            <person name="Go M."/>
            <person name="Henderson B.A."/>
            <person name="Jones I.B."/>
            <person name="McGettigan J.A."/>
            <person name="Micheletti S.J."/>
            <person name="Nasrallah M.E."/>
            <person name="Ortiz D."/>
            <person name="Piller C.R."/>
            <person name="Privatt S.R."/>
            <person name="Schneider S.L."/>
            <person name="Sharp S."/>
            <person name="Smith T.C."/>
            <person name="Stanton J.D."/>
            <person name="Ullery H.E."/>
            <person name="Wilson R.J."/>
            <person name="Serrano M.G."/>
            <person name="Buck G."/>
            <person name="Lee V."/>
            <person name="Wang Y."/>
            <person name="Carvalho R."/>
            <person name="Voegtly L."/>
            <person name="Shi R."/>
            <person name="Duckworth R."/>
            <person name="Johnson A."/>
            <person name="Loviza R."/>
            <person name="Walstead R."/>
            <person name="Shah Z."/>
            <person name="Kiflezghi M."/>
            <person name="Wade K."/>
            <person name="Ball S.L."/>
            <person name="Bradley K.W."/>
            <person name="Asai D.J."/>
            <person name="Bowman C.A."/>
            <person name="Russell D.A."/>
            <person name="Pope W.H."/>
            <person name="Jacobs-Sera D."/>
            <person name="Hendrix R.W."/>
            <person name="Hatfull G.F."/>
        </authorList>
    </citation>
    <scope>NUCLEOTIDE SEQUENCE [LARGE SCALE GENOMIC DNA]</scope>
    <source>
        <strain evidence="2 3">DSM 27648</strain>
    </source>
</reference>
<dbReference type="Proteomes" id="UP000064967">
    <property type="component" value="Chromosome"/>
</dbReference>
<dbReference type="PATRIC" id="fig|1391654.3.peg.10781"/>
<sequence>MSRKHSRATAVATTVAALWLGGLLLGTACTSPVDSFIYLGKPEAGTGTFVTADDASSPDGEGDSSESPLLECVATTCPPGYATCASVDGPPYKCGTDLMRNADNCGSCGNKCLHYDRLHMTSRCIEGSCEIECWTPVVYGYPRDWRNCNGKIDDGCEVDILTDERHCGACGNACPGKEPCIDGRCGCAVGSTNCDGKCARLDSDDENCGACGIECGRTGRCELPEGAYYGCGGGECEKPRCEFPRGDCNGDLNDPDCNTDGCETPDIFLNDDNCGGCGKKCNTEIGEECVNEGNGPECAIPCARFGQIRCPYGECHDLLNDPDACGSCSRVCPPVGANQARTCRKGLCELDCLPGFGDCNGDPSDGCETNLMAHPGNCGACGNACDLVAGQPCIDGKCLMTECDAGGIK</sequence>
<gene>
    <name evidence="2" type="ORF">AKJ09_10642</name>
</gene>
<protein>
    <submittedName>
        <fullName evidence="2">Tryptophan synthase alpha chain</fullName>
    </submittedName>
</protein>
<accession>A0A0K1QDZ1</accession>
<evidence type="ECO:0000313" key="3">
    <source>
        <dbReference type="Proteomes" id="UP000064967"/>
    </source>
</evidence>
<proteinExistence type="predicted"/>
<evidence type="ECO:0000313" key="2">
    <source>
        <dbReference type="EMBL" id="AKV03979.1"/>
    </source>
</evidence>
<feature type="domain" description="TNFR-Cys" evidence="1">
    <location>
        <begin position="310"/>
        <end position="352"/>
    </location>
</feature>
<dbReference type="RefSeq" id="WP_146654658.1">
    <property type="nucleotide sequence ID" value="NZ_CP012333.1"/>
</dbReference>
<dbReference type="KEGG" id="llu:AKJ09_10642"/>
<dbReference type="OrthoDB" id="5522667at2"/>
<dbReference type="PROSITE" id="PS00652">
    <property type="entry name" value="TNFR_NGFR_1"/>
    <property type="match status" value="1"/>
</dbReference>
<dbReference type="InterPro" id="IPR001368">
    <property type="entry name" value="TNFR/NGFR_Cys_rich_reg"/>
</dbReference>
<organism evidence="2 3">
    <name type="scientific">Labilithrix luteola</name>
    <dbReference type="NCBI Taxonomy" id="1391654"/>
    <lineage>
        <taxon>Bacteria</taxon>
        <taxon>Pseudomonadati</taxon>
        <taxon>Myxococcota</taxon>
        <taxon>Polyangia</taxon>
        <taxon>Polyangiales</taxon>
        <taxon>Labilitrichaceae</taxon>
        <taxon>Labilithrix</taxon>
    </lineage>
</organism>
<dbReference type="STRING" id="1391654.AKJ09_10642"/>
<dbReference type="AlphaFoldDB" id="A0A0K1QDZ1"/>
<evidence type="ECO:0000259" key="1">
    <source>
        <dbReference type="PROSITE" id="PS00652"/>
    </source>
</evidence>
<keyword evidence="3" id="KW-1185">Reference proteome</keyword>
<dbReference type="EMBL" id="CP012333">
    <property type="protein sequence ID" value="AKV03979.1"/>
    <property type="molecule type" value="Genomic_DNA"/>
</dbReference>
<dbReference type="PROSITE" id="PS51257">
    <property type="entry name" value="PROKAR_LIPOPROTEIN"/>
    <property type="match status" value="1"/>
</dbReference>